<dbReference type="Pfam" id="PF01494">
    <property type="entry name" value="FAD_binding_3"/>
    <property type="match status" value="1"/>
</dbReference>
<dbReference type="EMBL" id="CP053564">
    <property type="protein sequence ID" value="QJY48893.1"/>
    <property type="molecule type" value="Genomic_DNA"/>
</dbReference>
<keyword evidence="3" id="KW-0274">FAD</keyword>
<sequence>MTAPALVVGGGIGGLATALSLARSGQRVRLLERAGEFAEIGAGLQFGPNASRALDALGVLDDVLPVAVRPERAVLMDAVTGERITTLELGPAFAQRYGYPYLVLHRHDLLATLVRHCRDHPSITLETRREVVGVELRSDTAVVTCADGTTYETPALVAADGLHSALRRHVVADEPVCSGYAAYRGTVPASGTSTDVLLWIGPGIHLMQYPVRRGELYNQVAVFRSPRYHEGHTASGDWGGPEELDAAFATACGPVRDAVGRIPRARSWAMFDREPVTGWTNGPLVLTGDAAHPMLQYLGQGACQALEDAVELGHRFRRHTGGGAVDVAAAYREFEQARLPRTTRCQTSARPWGDLWHTEDPLVLALRDRVLGRRAPDDYRELDWLYAAAPDPAAPDPAAPDPTAPAPAVPGHDRQSVPS</sequence>
<name>A0A6M6JNT1_9PSEU</name>
<evidence type="ECO:0000256" key="3">
    <source>
        <dbReference type="ARBA" id="ARBA00022827"/>
    </source>
</evidence>
<dbReference type="Gene3D" id="3.50.50.60">
    <property type="entry name" value="FAD/NAD(P)-binding domain"/>
    <property type="match status" value="1"/>
</dbReference>
<dbReference type="PANTHER" id="PTHR13789">
    <property type="entry name" value="MONOOXYGENASE"/>
    <property type="match status" value="1"/>
</dbReference>
<dbReference type="PANTHER" id="PTHR13789:SF318">
    <property type="entry name" value="GERANYLGERANYL DIPHOSPHATE REDUCTASE"/>
    <property type="match status" value="1"/>
</dbReference>
<keyword evidence="9" id="KW-1185">Reference proteome</keyword>
<dbReference type="InterPro" id="IPR002938">
    <property type="entry name" value="FAD-bd"/>
</dbReference>
<dbReference type="GO" id="GO:0004497">
    <property type="term" value="F:monooxygenase activity"/>
    <property type="evidence" value="ECO:0007669"/>
    <property type="project" value="UniProtKB-KW"/>
</dbReference>
<feature type="domain" description="FAD-binding" evidence="7">
    <location>
        <begin position="4"/>
        <end position="326"/>
    </location>
</feature>
<keyword evidence="5" id="KW-0503">Monooxygenase</keyword>
<feature type="region of interest" description="Disordered" evidence="6">
    <location>
        <begin position="390"/>
        <end position="419"/>
    </location>
</feature>
<dbReference type="SUPFAM" id="SSF51905">
    <property type="entry name" value="FAD/NAD(P)-binding domain"/>
    <property type="match status" value="1"/>
</dbReference>
<dbReference type="KEGG" id="pbro:HOP40_26515"/>
<keyword evidence="2" id="KW-0285">Flavoprotein</keyword>
<dbReference type="Proteomes" id="UP000505377">
    <property type="component" value="Chromosome"/>
</dbReference>
<evidence type="ECO:0000313" key="8">
    <source>
        <dbReference type="EMBL" id="QJY48893.1"/>
    </source>
</evidence>
<proteinExistence type="predicted"/>
<gene>
    <name evidence="8" type="ORF">HOP40_26515</name>
</gene>
<dbReference type="GO" id="GO:0071949">
    <property type="term" value="F:FAD binding"/>
    <property type="evidence" value="ECO:0007669"/>
    <property type="project" value="InterPro"/>
</dbReference>
<dbReference type="SUPFAM" id="SSF54373">
    <property type="entry name" value="FAD-linked reductases, C-terminal domain"/>
    <property type="match status" value="1"/>
</dbReference>
<comment type="cofactor">
    <cofactor evidence="1">
        <name>FAD</name>
        <dbReference type="ChEBI" id="CHEBI:57692"/>
    </cofactor>
</comment>
<evidence type="ECO:0000259" key="7">
    <source>
        <dbReference type="Pfam" id="PF01494"/>
    </source>
</evidence>
<evidence type="ECO:0000313" key="9">
    <source>
        <dbReference type="Proteomes" id="UP000505377"/>
    </source>
</evidence>
<dbReference type="AlphaFoldDB" id="A0A6M6JNT1"/>
<evidence type="ECO:0000256" key="2">
    <source>
        <dbReference type="ARBA" id="ARBA00022630"/>
    </source>
</evidence>
<feature type="compositionally biased region" description="Pro residues" evidence="6">
    <location>
        <begin position="392"/>
        <end position="408"/>
    </location>
</feature>
<evidence type="ECO:0000256" key="4">
    <source>
        <dbReference type="ARBA" id="ARBA00023002"/>
    </source>
</evidence>
<dbReference type="PRINTS" id="PR00420">
    <property type="entry name" value="RNGMNOXGNASE"/>
</dbReference>
<evidence type="ECO:0000256" key="6">
    <source>
        <dbReference type="SAM" id="MobiDB-lite"/>
    </source>
</evidence>
<reference evidence="8 9" key="1">
    <citation type="submission" date="2020-05" db="EMBL/GenBank/DDBJ databases">
        <authorList>
            <person name="Mo P."/>
        </authorList>
    </citation>
    <scope>NUCLEOTIDE SEQUENCE [LARGE SCALE GENOMIC DNA]</scope>
    <source>
        <strain evidence="8 9">Gen01</strain>
    </source>
</reference>
<protein>
    <submittedName>
        <fullName evidence="8">3-hydroxybenzoate 6-hydroxylase</fullName>
    </submittedName>
</protein>
<evidence type="ECO:0000256" key="5">
    <source>
        <dbReference type="ARBA" id="ARBA00023033"/>
    </source>
</evidence>
<evidence type="ECO:0000256" key="1">
    <source>
        <dbReference type="ARBA" id="ARBA00001974"/>
    </source>
</evidence>
<keyword evidence="4" id="KW-0560">Oxidoreductase</keyword>
<dbReference type="InterPro" id="IPR036188">
    <property type="entry name" value="FAD/NAD-bd_sf"/>
</dbReference>
<dbReference type="InterPro" id="IPR050493">
    <property type="entry name" value="FAD-dep_Monooxygenase_BioMet"/>
</dbReference>
<dbReference type="RefSeq" id="WP_172163398.1">
    <property type="nucleotide sequence ID" value="NZ_CP053564.1"/>
</dbReference>
<organism evidence="8 9">
    <name type="scientific">Pseudonocardia broussonetiae</name>
    <dbReference type="NCBI Taxonomy" id="2736640"/>
    <lineage>
        <taxon>Bacteria</taxon>
        <taxon>Bacillati</taxon>
        <taxon>Actinomycetota</taxon>
        <taxon>Actinomycetes</taxon>
        <taxon>Pseudonocardiales</taxon>
        <taxon>Pseudonocardiaceae</taxon>
        <taxon>Pseudonocardia</taxon>
    </lineage>
</organism>
<accession>A0A6M6JNT1</accession>